<feature type="coiled-coil region" evidence="1">
    <location>
        <begin position="98"/>
        <end position="127"/>
    </location>
</feature>
<accession>A0A9K3GH36</accession>
<keyword evidence="4" id="KW-1185">Reference proteome</keyword>
<feature type="compositionally biased region" description="Acidic residues" evidence="2">
    <location>
        <begin position="589"/>
        <end position="606"/>
    </location>
</feature>
<feature type="region of interest" description="Disordered" evidence="2">
    <location>
        <begin position="424"/>
        <end position="455"/>
    </location>
</feature>
<feature type="region of interest" description="Disordered" evidence="2">
    <location>
        <begin position="558"/>
        <end position="606"/>
    </location>
</feature>
<name>A0A9K3GH36_9EUKA</name>
<dbReference type="EMBL" id="BDIP01000539">
    <property type="protein sequence ID" value="GIQ81941.1"/>
    <property type="molecule type" value="Genomic_DNA"/>
</dbReference>
<dbReference type="Proteomes" id="UP000265618">
    <property type="component" value="Unassembled WGS sequence"/>
</dbReference>
<feature type="region of interest" description="Disordered" evidence="2">
    <location>
        <begin position="364"/>
        <end position="411"/>
    </location>
</feature>
<evidence type="ECO:0000256" key="2">
    <source>
        <dbReference type="SAM" id="MobiDB-lite"/>
    </source>
</evidence>
<evidence type="ECO:0000256" key="1">
    <source>
        <dbReference type="SAM" id="Coils"/>
    </source>
</evidence>
<feature type="coiled-coil region" evidence="1">
    <location>
        <begin position="45"/>
        <end position="72"/>
    </location>
</feature>
<sequence length="606" mass="67525">MSKRTGERLEDLHSVVSSANQATVERLTSVIGSLTAELKAVRLDLDECLGQRDRYKSRYRRLQTKLDEGRAEAALEAAELAQIGQSLKDTIVEREREFKQLATRTEREEKRRKAAEEESRIASVRLKVSAQEKDAMAARTSEVITEAEILHNENRSIRTQLLEYKALIAETDTESIRYENEQLRQTCHRLTAMILAAKPRNKAVQRFVRTLHNNGVGRETRRERTLRGGESGSGECMQADGTWTGRVEGLLYCIDPRTVTKTVVSTQRAQTGRYPPIPRVGEEAVWVPVEAYNIVAAFCSQHGVTPSAGGELVSTLMSVFEKREQDMITQHSKDLVSKIDGVKRQLQQQTPYEAVRAQQEIRRLRSQVRASSRASSRCGSASRTRRTKTKPQRKARETRQQQSEMGTLSSEVRQLSMRVSRMLGAGDIPTSPTARDASRVHGLSMSTLQGGPPSPGAPEYVPFISGCMYTGRWDRVSILSGSLSLPLSPPRLCLQRAELLNSKWTDARNTLIAESEAADTDTDRVRDSIDRAVERVDRAVRGCRDSVRGHLSTVMEGRAKLPRLETGDLAMSDLGTESEGTEEGSLSDSESEGETDSEGEDRESAY</sequence>
<evidence type="ECO:0000313" key="4">
    <source>
        <dbReference type="Proteomes" id="UP000265618"/>
    </source>
</evidence>
<comment type="caution">
    <text evidence="3">The sequence shown here is derived from an EMBL/GenBank/DDBJ whole genome shotgun (WGS) entry which is preliminary data.</text>
</comment>
<feature type="compositionally biased region" description="Polar residues" evidence="2">
    <location>
        <begin position="400"/>
        <end position="411"/>
    </location>
</feature>
<feature type="compositionally biased region" description="Low complexity" evidence="2">
    <location>
        <begin position="572"/>
        <end position="588"/>
    </location>
</feature>
<organism evidence="3 4">
    <name type="scientific">Kipferlia bialata</name>
    <dbReference type="NCBI Taxonomy" id="797122"/>
    <lineage>
        <taxon>Eukaryota</taxon>
        <taxon>Metamonada</taxon>
        <taxon>Carpediemonas-like organisms</taxon>
        <taxon>Kipferlia</taxon>
    </lineage>
</organism>
<dbReference type="AlphaFoldDB" id="A0A9K3GH36"/>
<protein>
    <submittedName>
        <fullName evidence="3">Uncharacterized protein</fullName>
    </submittedName>
</protein>
<gene>
    <name evidence="3" type="ORF">KIPB_002988</name>
</gene>
<feature type="compositionally biased region" description="Low complexity" evidence="2">
    <location>
        <begin position="367"/>
        <end position="382"/>
    </location>
</feature>
<feature type="compositionally biased region" description="Basic residues" evidence="2">
    <location>
        <begin position="383"/>
        <end position="393"/>
    </location>
</feature>
<reference evidence="3 4" key="1">
    <citation type="journal article" date="2018" name="PLoS ONE">
        <title>The draft genome of Kipferlia bialata reveals reductive genome evolution in fornicate parasites.</title>
        <authorList>
            <person name="Tanifuji G."/>
            <person name="Takabayashi S."/>
            <person name="Kume K."/>
            <person name="Takagi M."/>
            <person name="Nakayama T."/>
            <person name="Kamikawa R."/>
            <person name="Inagaki Y."/>
            <person name="Hashimoto T."/>
        </authorList>
    </citation>
    <scope>NUCLEOTIDE SEQUENCE [LARGE SCALE GENOMIC DNA]</scope>
    <source>
        <strain evidence="3">NY0173</strain>
    </source>
</reference>
<keyword evidence="1" id="KW-0175">Coiled coil</keyword>
<proteinExistence type="predicted"/>
<evidence type="ECO:0000313" key="3">
    <source>
        <dbReference type="EMBL" id="GIQ81941.1"/>
    </source>
</evidence>